<dbReference type="EMBL" id="BMER01000001">
    <property type="protein sequence ID" value="GGG79210.1"/>
    <property type="molecule type" value="Genomic_DNA"/>
</dbReference>
<gene>
    <name evidence="2" type="ORF">GCM10007415_09190</name>
</gene>
<sequence>MEGTMAEIRLFSGDFAPRNWAFCNGSVLAISSNQALFALLGTTYGGNGVTTFNLPDLRGRTVIGQGAGPGLSPRSLGQIVGTPTETLTLNQLPAHTHMAQVTAGTASGSATLYGVNAGGGSATPGGNYLAEDNSAGATAYASSGTPVAMNAGSAAITDVQAATTVSIGNAGGSQPHTNMQPSLALNYIICTAGIFPSRN</sequence>
<dbReference type="RefSeq" id="WP_188504735.1">
    <property type="nucleotide sequence ID" value="NZ_BMER01000001.1"/>
</dbReference>
<evidence type="ECO:0000313" key="3">
    <source>
        <dbReference type="Proteomes" id="UP000660862"/>
    </source>
</evidence>
<comment type="caution">
    <text evidence="2">The sequence shown here is derived from an EMBL/GenBank/DDBJ whole genome shotgun (WGS) entry which is preliminary data.</text>
</comment>
<keyword evidence="3" id="KW-1185">Reference proteome</keyword>
<accession>A0A917M5F6</accession>
<organism evidence="2 3">
    <name type="scientific">Parapedobacter pyrenivorans</name>
    <dbReference type="NCBI Taxonomy" id="1305674"/>
    <lineage>
        <taxon>Bacteria</taxon>
        <taxon>Pseudomonadati</taxon>
        <taxon>Bacteroidota</taxon>
        <taxon>Sphingobacteriia</taxon>
        <taxon>Sphingobacteriales</taxon>
        <taxon>Sphingobacteriaceae</taxon>
        <taxon>Parapedobacter</taxon>
    </lineage>
</organism>
<dbReference type="InterPro" id="IPR011083">
    <property type="entry name" value="Phage_tail_collar_dom"/>
</dbReference>
<reference evidence="2" key="2">
    <citation type="submission" date="2020-09" db="EMBL/GenBank/DDBJ databases">
        <authorList>
            <person name="Sun Q."/>
            <person name="Zhou Y."/>
        </authorList>
    </citation>
    <scope>NUCLEOTIDE SEQUENCE</scope>
    <source>
        <strain evidence="2">CGMCC 1.12195</strain>
    </source>
</reference>
<dbReference type="AlphaFoldDB" id="A0A917M5F6"/>
<dbReference type="SUPFAM" id="SSF88874">
    <property type="entry name" value="Receptor-binding domain of short tail fibre protein gp12"/>
    <property type="match status" value="1"/>
</dbReference>
<dbReference type="Gene3D" id="3.90.1340.10">
    <property type="entry name" value="Phage tail collar domain"/>
    <property type="match status" value="1"/>
</dbReference>
<dbReference type="InterPro" id="IPR037053">
    <property type="entry name" value="Phage_tail_collar_dom_sf"/>
</dbReference>
<name>A0A917M5F6_9SPHI</name>
<reference evidence="2" key="1">
    <citation type="journal article" date="2014" name="Int. J. Syst. Evol. Microbiol.">
        <title>Complete genome sequence of Corynebacterium casei LMG S-19264T (=DSM 44701T), isolated from a smear-ripened cheese.</title>
        <authorList>
            <consortium name="US DOE Joint Genome Institute (JGI-PGF)"/>
            <person name="Walter F."/>
            <person name="Albersmeier A."/>
            <person name="Kalinowski J."/>
            <person name="Ruckert C."/>
        </authorList>
    </citation>
    <scope>NUCLEOTIDE SEQUENCE</scope>
    <source>
        <strain evidence="2">CGMCC 1.12195</strain>
    </source>
</reference>
<dbReference type="Proteomes" id="UP000660862">
    <property type="component" value="Unassembled WGS sequence"/>
</dbReference>
<evidence type="ECO:0000313" key="2">
    <source>
        <dbReference type="EMBL" id="GGG79210.1"/>
    </source>
</evidence>
<dbReference type="Pfam" id="PF07484">
    <property type="entry name" value="Collar"/>
    <property type="match status" value="1"/>
</dbReference>
<protein>
    <submittedName>
        <fullName evidence="2">Microcystin dependent MdpB family protein</fullName>
    </submittedName>
</protein>
<feature type="domain" description="Phage tail collar" evidence="1">
    <location>
        <begin position="7"/>
        <end position="62"/>
    </location>
</feature>
<proteinExistence type="predicted"/>
<evidence type="ECO:0000259" key="1">
    <source>
        <dbReference type="Pfam" id="PF07484"/>
    </source>
</evidence>